<evidence type="ECO:0000313" key="10">
    <source>
        <dbReference type="Proteomes" id="UP000199071"/>
    </source>
</evidence>
<comment type="similarity">
    <text evidence="3 7">Belongs to the metallo-beta-lactamase superfamily. Glyoxalase II family.</text>
</comment>
<dbReference type="EC" id="3.1.2.6" evidence="7"/>
<evidence type="ECO:0000256" key="3">
    <source>
        <dbReference type="ARBA" id="ARBA00006759"/>
    </source>
</evidence>
<dbReference type="PANTHER" id="PTHR43705">
    <property type="entry name" value="HYDROXYACYLGLUTATHIONE HYDROLASE"/>
    <property type="match status" value="1"/>
</dbReference>
<keyword evidence="4 7" id="KW-0479">Metal-binding</keyword>
<evidence type="ECO:0000313" key="9">
    <source>
        <dbReference type="EMBL" id="SDB25952.1"/>
    </source>
</evidence>
<name>A0A1G6BZC0_9HYPH</name>
<evidence type="ECO:0000256" key="6">
    <source>
        <dbReference type="ARBA" id="ARBA00022833"/>
    </source>
</evidence>
<evidence type="ECO:0000259" key="8">
    <source>
        <dbReference type="SMART" id="SM00849"/>
    </source>
</evidence>
<dbReference type="InterPro" id="IPR017782">
    <property type="entry name" value="Hydroxyacylglutathione_Hdrlase"/>
</dbReference>
<feature type="binding site" evidence="7">
    <location>
        <position position="56"/>
    </location>
    <ligand>
        <name>Zn(2+)</name>
        <dbReference type="ChEBI" id="CHEBI:29105"/>
        <label>1</label>
    </ligand>
</feature>
<evidence type="ECO:0000256" key="2">
    <source>
        <dbReference type="ARBA" id="ARBA00004963"/>
    </source>
</evidence>
<dbReference type="STRING" id="665467.SAMN02982931_02039"/>
<dbReference type="UniPathway" id="UPA00619">
    <property type="reaction ID" value="UER00676"/>
</dbReference>
<reference evidence="9 10" key="1">
    <citation type="submission" date="2016-10" db="EMBL/GenBank/DDBJ databases">
        <authorList>
            <person name="de Groot N.N."/>
        </authorList>
    </citation>
    <scope>NUCLEOTIDE SEQUENCE [LARGE SCALE GENOMIC DNA]</scope>
    <source>
        <strain evidence="9 10">ATCC 35022</strain>
    </source>
</reference>
<proteinExistence type="inferred from homology"/>
<keyword evidence="10" id="KW-1185">Reference proteome</keyword>
<dbReference type="HAMAP" id="MF_01374">
    <property type="entry name" value="Glyoxalase_2"/>
    <property type="match status" value="1"/>
</dbReference>
<feature type="domain" description="Metallo-beta-lactamase" evidence="8">
    <location>
        <begin position="13"/>
        <end position="168"/>
    </location>
</feature>
<feature type="binding site" evidence="7">
    <location>
        <position position="168"/>
    </location>
    <ligand>
        <name>Zn(2+)</name>
        <dbReference type="ChEBI" id="CHEBI:29105"/>
        <label>2</label>
    </ligand>
</feature>
<accession>A0A1G6BZC0</accession>
<feature type="binding site" evidence="7">
    <location>
        <position position="130"/>
    </location>
    <ligand>
        <name>Zn(2+)</name>
        <dbReference type="ChEBI" id="CHEBI:29105"/>
        <label>2</label>
    </ligand>
</feature>
<dbReference type="GO" id="GO:0046872">
    <property type="term" value="F:metal ion binding"/>
    <property type="evidence" value="ECO:0007669"/>
    <property type="project" value="UniProtKB-KW"/>
</dbReference>
<feature type="binding site" evidence="7">
    <location>
        <position position="111"/>
    </location>
    <ligand>
        <name>Zn(2+)</name>
        <dbReference type="ChEBI" id="CHEBI:29105"/>
        <label>1</label>
    </ligand>
</feature>
<dbReference type="CDD" id="cd07723">
    <property type="entry name" value="hydroxyacylglutathione_hydrolase_MBL-fold"/>
    <property type="match status" value="1"/>
</dbReference>
<keyword evidence="5 7" id="KW-0378">Hydrolase</keyword>
<sequence>MVLKIEQFPCRSDNFGVLIHDTEANVTASIDAPEFQPIVDRLADLGWDLDEILVTHHHEDHVEANLTLKTAYDCKIVGPAGKIPGVDRTVKDGDTFTFGTFEVQVIATPGHTLDHISYYLPAAKVAFVADTLFALGCGRVFEGTPEMMWESLAKLAALPDDTTIYCGHEYTQANAKFALTIEPENTELVARAAEIDQLRAEGKPTLPTTIAREKATNPFLRVGSPAIRKTLGLEGASQAEVFAEVRKRKDNF</sequence>
<comment type="subunit">
    <text evidence="7">Monomer.</text>
</comment>
<dbReference type="Pfam" id="PF00753">
    <property type="entry name" value="Lactamase_B"/>
    <property type="match status" value="1"/>
</dbReference>
<dbReference type="InterPro" id="IPR032282">
    <property type="entry name" value="HAGH_C"/>
</dbReference>
<comment type="catalytic activity">
    <reaction evidence="1 7">
        <text>an S-(2-hydroxyacyl)glutathione + H2O = a 2-hydroxy carboxylate + glutathione + H(+)</text>
        <dbReference type="Rhea" id="RHEA:21864"/>
        <dbReference type="ChEBI" id="CHEBI:15377"/>
        <dbReference type="ChEBI" id="CHEBI:15378"/>
        <dbReference type="ChEBI" id="CHEBI:57925"/>
        <dbReference type="ChEBI" id="CHEBI:58896"/>
        <dbReference type="ChEBI" id="CHEBI:71261"/>
        <dbReference type="EC" id="3.1.2.6"/>
    </reaction>
</comment>
<evidence type="ECO:0000256" key="5">
    <source>
        <dbReference type="ARBA" id="ARBA00022801"/>
    </source>
</evidence>
<dbReference type="GO" id="GO:0019243">
    <property type="term" value="P:methylglyoxal catabolic process to D-lactate via S-lactoyl-glutathione"/>
    <property type="evidence" value="ECO:0007669"/>
    <property type="project" value="UniProtKB-UniRule"/>
</dbReference>
<dbReference type="InterPro" id="IPR001279">
    <property type="entry name" value="Metallo-B-lactamas"/>
</dbReference>
<evidence type="ECO:0000256" key="7">
    <source>
        <dbReference type="HAMAP-Rule" id="MF_01374"/>
    </source>
</evidence>
<gene>
    <name evidence="7" type="primary">gloB</name>
    <name evidence="9" type="ORF">SAMN02982931_02039</name>
</gene>
<dbReference type="NCBIfam" id="TIGR03413">
    <property type="entry name" value="GSH_gloB"/>
    <property type="match status" value="1"/>
</dbReference>
<comment type="cofactor">
    <cofactor evidence="7">
        <name>Zn(2+)</name>
        <dbReference type="ChEBI" id="CHEBI:29105"/>
    </cofactor>
    <text evidence="7">Binds 2 Zn(2+) ions per subunit.</text>
</comment>
<dbReference type="GO" id="GO:0004416">
    <property type="term" value="F:hydroxyacylglutathione hydrolase activity"/>
    <property type="evidence" value="ECO:0007669"/>
    <property type="project" value="UniProtKB-UniRule"/>
</dbReference>
<comment type="function">
    <text evidence="7">Thiolesterase that catalyzes the hydrolysis of S-D-lactoyl-glutathione to form glutathione and D-lactic acid.</text>
</comment>
<feature type="binding site" evidence="7">
    <location>
        <position position="61"/>
    </location>
    <ligand>
        <name>Zn(2+)</name>
        <dbReference type="ChEBI" id="CHEBI:29105"/>
        <label>2</label>
    </ligand>
</feature>
<comment type="pathway">
    <text evidence="2 7">Secondary metabolite metabolism; methylglyoxal degradation; (R)-lactate from methylglyoxal: step 2/2.</text>
</comment>
<protein>
    <recommendedName>
        <fullName evidence="7">Hydroxyacylglutathione hydrolase</fullName>
        <ecNumber evidence="7">3.1.2.6</ecNumber>
    </recommendedName>
    <alternativeName>
        <fullName evidence="7">Glyoxalase II</fullName>
        <shortName evidence="7">Glx II</shortName>
    </alternativeName>
</protein>
<dbReference type="InterPro" id="IPR036866">
    <property type="entry name" value="RibonucZ/Hydroxyglut_hydro"/>
</dbReference>
<dbReference type="Proteomes" id="UP000199071">
    <property type="component" value="Unassembled WGS sequence"/>
</dbReference>
<dbReference type="SMART" id="SM00849">
    <property type="entry name" value="Lactamase_B"/>
    <property type="match status" value="1"/>
</dbReference>
<feature type="binding site" evidence="7">
    <location>
        <position position="130"/>
    </location>
    <ligand>
        <name>Zn(2+)</name>
        <dbReference type="ChEBI" id="CHEBI:29105"/>
        <label>1</label>
    </ligand>
</feature>
<dbReference type="InterPro" id="IPR035680">
    <property type="entry name" value="Clx_II_MBL"/>
</dbReference>
<dbReference type="Pfam" id="PF16123">
    <property type="entry name" value="HAGH_C"/>
    <property type="match status" value="1"/>
</dbReference>
<keyword evidence="6 7" id="KW-0862">Zinc</keyword>
<evidence type="ECO:0000256" key="4">
    <source>
        <dbReference type="ARBA" id="ARBA00022723"/>
    </source>
</evidence>
<feature type="binding site" evidence="7">
    <location>
        <position position="60"/>
    </location>
    <ligand>
        <name>Zn(2+)</name>
        <dbReference type="ChEBI" id="CHEBI:29105"/>
        <label>2</label>
    </ligand>
</feature>
<evidence type="ECO:0000256" key="1">
    <source>
        <dbReference type="ARBA" id="ARBA00001623"/>
    </source>
</evidence>
<dbReference type="AlphaFoldDB" id="A0A1G6BZC0"/>
<dbReference type="OrthoDB" id="9802248at2"/>
<dbReference type="Gene3D" id="3.60.15.10">
    <property type="entry name" value="Ribonuclease Z/Hydroxyacylglutathione hydrolase-like"/>
    <property type="match status" value="1"/>
</dbReference>
<dbReference type="PANTHER" id="PTHR43705:SF1">
    <property type="entry name" value="HYDROXYACYLGLUTATHIONE HYDROLASE GLOB"/>
    <property type="match status" value="1"/>
</dbReference>
<feature type="binding site" evidence="7">
    <location>
        <position position="58"/>
    </location>
    <ligand>
        <name>Zn(2+)</name>
        <dbReference type="ChEBI" id="CHEBI:29105"/>
        <label>1</label>
    </ligand>
</feature>
<dbReference type="RefSeq" id="WP_090876287.1">
    <property type="nucleotide sequence ID" value="NZ_FMXQ01000003.1"/>
</dbReference>
<dbReference type="SUPFAM" id="SSF56281">
    <property type="entry name" value="Metallo-hydrolase/oxidoreductase"/>
    <property type="match status" value="1"/>
</dbReference>
<organism evidence="9 10">
    <name type="scientific">Bauldia litoralis</name>
    <dbReference type="NCBI Taxonomy" id="665467"/>
    <lineage>
        <taxon>Bacteria</taxon>
        <taxon>Pseudomonadati</taxon>
        <taxon>Pseudomonadota</taxon>
        <taxon>Alphaproteobacteria</taxon>
        <taxon>Hyphomicrobiales</taxon>
        <taxon>Kaistiaceae</taxon>
        <taxon>Bauldia</taxon>
    </lineage>
</organism>
<dbReference type="PIRSF" id="PIRSF005457">
    <property type="entry name" value="Glx"/>
    <property type="match status" value="1"/>
</dbReference>
<dbReference type="EMBL" id="FMXQ01000003">
    <property type="protein sequence ID" value="SDB25952.1"/>
    <property type="molecule type" value="Genomic_DNA"/>
</dbReference>
<dbReference type="InterPro" id="IPR050110">
    <property type="entry name" value="Glyoxalase_II_hydrolase"/>
</dbReference>